<dbReference type="NCBIfam" id="TIGR00525">
    <property type="entry name" value="folB"/>
    <property type="match status" value="1"/>
</dbReference>
<dbReference type="InterPro" id="IPR006156">
    <property type="entry name" value="Dihydroneopterin_aldolase"/>
</dbReference>
<dbReference type="Proteomes" id="UP000219435">
    <property type="component" value="Unassembled WGS sequence"/>
</dbReference>
<feature type="domain" description="Dihydroneopterin aldolase/epimerase" evidence="7">
    <location>
        <begin position="14"/>
        <end position="126"/>
    </location>
</feature>
<dbReference type="Pfam" id="PF02152">
    <property type="entry name" value="FolB"/>
    <property type="match status" value="1"/>
</dbReference>
<name>A0A285UZZ7_9ACTN</name>
<comment type="function">
    <text evidence="6">Catalyzes the conversion of 7,8-dihydroneopterin to 6-hydroxymethyl-7,8-dihydropterin.</text>
</comment>
<dbReference type="SUPFAM" id="SSF55620">
    <property type="entry name" value="Tetrahydrobiopterin biosynthesis enzymes-like"/>
    <property type="match status" value="1"/>
</dbReference>
<dbReference type="GO" id="GO:0046654">
    <property type="term" value="P:tetrahydrofolate biosynthetic process"/>
    <property type="evidence" value="ECO:0007669"/>
    <property type="project" value="UniProtKB-UniRule"/>
</dbReference>
<dbReference type="OrthoDB" id="3212934at2"/>
<dbReference type="GO" id="GO:0046656">
    <property type="term" value="P:folic acid biosynthetic process"/>
    <property type="evidence" value="ECO:0007669"/>
    <property type="project" value="UniProtKB-UniRule"/>
</dbReference>
<dbReference type="NCBIfam" id="TIGR00526">
    <property type="entry name" value="folB_dom"/>
    <property type="match status" value="1"/>
</dbReference>
<evidence type="ECO:0000256" key="1">
    <source>
        <dbReference type="ARBA" id="ARBA00001353"/>
    </source>
</evidence>
<evidence type="ECO:0000259" key="7">
    <source>
        <dbReference type="SMART" id="SM00905"/>
    </source>
</evidence>
<evidence type="ECO:0000313" key="8">
    <source>
        <dbReference type="EMBL" id="SOC47454.1"/>
    </source>
</evidence>
<dbReference type="CDD" id="cd00534">
    <property type="entry name" value="DHNA_DHNTPE"/>
    <property type="match status" value="1"/>
</dbReference>
<comment type="catalytic activity">
    <reaction evidence="1 6">
        <text>7,8-dihydroneopterin = 6-hydroxymethyl-7,8-dihydropterin + glycolaldehyde</text>
        <dbReference type="Rhea" id="RHEA:10540"/>
        <dbReference type="ChEBI" id="CHEBI:17001"/>
        <dbReference type="ChEBI" id="CHEBI:17071"/>
        <dbReference type="ChEBI" id="CHEBI:44841"/>
        <dbReference type="EC" id="4.1.2.25"/>
    </reaction>
</comment>
<keyword evidence="4 6" id="KW-0289">Folate biosynthesis</keyword>
<comment type="similarity">
    <text evidence="3 6">Belongs to the DHNA family.</text>
</comment>
<proteinExistence type="inferred from homology"/>
<keyword evidence="9" id="KW-1185">Reference proteome</keyword>
<dbReference type="InterPro" id="IPR006157">
    <property type="entry name" value="FolB_dom"/>
</dbReference>
<dbReference type="InterPro" id="IPR043133">
    <property type="entry name" value="GTP-CH-I_C/QueF"/>
</dbReference>
<reference evidence="9" key="1">
    <citation type="submission" date="2017-08" db="EMBL/GenBank/DDBJ databases">
        <authorList>
            <person name="Varghese N."/>
            <person name="Submissions S."/>
        </authorList>
    </citation>
    <scope>NUCLEOTIDE SEQUENCE [LARGE SCALE GENOMIC DNA]</scope>
    <source>
        <strain evidence="9">DSM 4725</strain>
    </source>
</reference>
<evidence type="ECO:0000256" key="5">
    <source>
        <dbReference type="ARBA" id="ARBA00023239"/>
    </source>
</evidence>
<dbReference type="PANTHER" id="PTHR42844:SF1">
    <property type="entry name" value="DIHYDRONEOPTERIN ALDOLASE 1-RELATED"/>
    <property type="match status" value="1"/>
</dbReference>
<dbReference type="SMART" id="SM00905">
    <property type="entry name" value="FolB"/>
    <property type="match status" value="1"/>
</dbReference>
<dbReference type="EMBL" id="OBQI01000001">
    <property type="protein sequence ID" value="SOC47454.1"/>
    <property type="molecule type" value="Genomic_DNA"/>
</dbReference>
<dbReference type="Gene3D" id="3.30.1130.10">
    <property type="match status" value="1"/>
</dbReference>
<dbReference type="AlphaFoldDB" id="A0A285UZZ7"/>
<evidence type="ECO:0000256" key="6">
    <source>
        <dbReference type="RuleBase" id="RU362079"/>
    </source>
</evidence>
<accession>A0A285UZZ7</accession>
<evidence type="ECO:0000313" key="9">
    <source>
        <dbReference type="Proteomes" id="UP000219435"/>
    </source>
</evidence>
<dbReference type="EC" id="4.1.2.25" evidence="6"/>
<protein>
    <recommendedName>
        <fullName evidence="6">7,8-dihydroneopterin aldolase</fullName>
        <ecNumber evidence="6">4.1.2.25</ecNumber>
    </recommendedName>
</protein>
<keyword evidence="5 6" id="KW-0456">Lyase</keyword>
<evidence type="ECO:0000256" key="2">
    <source>
        <dbReference type="ARBA" id="ARBA00005013"/>
    </source>
</evidence>
<evidence type="ECO:0000256" key="3">
    <source>
        <dbReference type="ARBA" id="ARBA00005708"/>
    </source>
</evidence>
<dbReference type="UniPathway" id="UPA00077">
    <property type="reaction ID" value="UER00154"/>
</dbReference>
<dbReference type="GO" id="GO:0004150">
    <property type="term" value="F:dihydroneopterin aldolase activity"/>
    <property type="evidence" value="ECO:0007669"/>
    <property type="project" value="UniProtKB-UniRule"/>
</dbReference>
<dbReference type="PANTHER" id="PTHR42844">
    <property type="entry name" value="DIHYDRONEOPTERIN ALDOLASE 1-RELATED"/>
    <property type="match status" value="1"/>
</dbReference>
<dbReference type="GO" id="GO:0005737">
    <property type="term" value="C:cytoplasm"/>
    <property type="evidence" value="ECO:0007669"/>
    <property type="project" value="TreeGrafter"/>
</dbReference>
<gene>
    <name evidence="8" type="ORF">SAMN05660748_0827</name>
</gene>
<evidence type="ECO:0000256" key="4">
    <source>
        <dbReference type="ARBA" id="ARBA00022909"/>
    </source>
</evidence>
<sequence length="129" mass="14052">MAESPSPRRVPDRIAVRGLRAHAHHGVYAFERERGQLFTVDAVLEVDTAPAAAGDDLALTVNYADLAQQLHRVLVGEPVDLLETLCQRLADVCLADPLVAAAEITVHKPQAELGVPFDDVTVSIRRERP</sequence>
<organism evidence="8 9">
    <name type="scientific">Blastococcus aggregatus</name>
    <dbReference type="NCBI Taxonomy" id="38502"/>
    <lineage>
        <taxon>Bacteria</taxon>
        <taxon>Bacillati</taxon>
        <taxon>Actinomycetota</taxon>
        <taxon>Actinomycetes</taxon>
        <taxon>Geodermatophilales</taxon>
        <taxon>Geodermatophilaceae</taxon>
        <taxon>Blastococcus</taxon>
    </lineage>
</organism>
<comment type="pathway">
    <text evidence="2 6">Cofactor biosynthesis; tetrahydrofolate biosynthesis; 2-amino-4-hydroxy-6-hydroxymethyl-7,8-dihydropteridine diphosphate from 7,8-dihydroneopterin triphosphate: step 3/4.</text>
</comment>
<dbReference type="RefSeq" id="WP_097193689.1">
    <property type="nucleotide sequence ID" value="NZ_OBQI01000001.1"/>
</dbReference>